<dbReference type="Gene3D" id="1.20.1260.10">
    <property type="match status" value="1"/>
</dbReference>
<dbReference type="Pfam" id="PF03713">
    <property type="entry name" value="DUF305"/>
    <property type="match status" value="1"/>
</dbReference>
<dbReference type="InterPro" id="IPR012347">
    <property type="entry name" value="Ferritin-like"/>
</dbReference>
<feature type="chain" id="PRO_5039543562" evidence="2">
    <location>
        <begin position="19"/>
        <end position="214"/>
    </location>
</feature>
<feature type="signal peptide" evidence="2">
    <location>
        <begin position="1"/>
        <end position="18"/>
    </location>
</feature>
<gene>
    <name evidence="4" type="ORF">IQ251_16510</name>
</gene>
<accession>A0A929G0X1</accession>
<keyword evidence="5" id="KW-1185">Reference proteome</keyword>
<feature type="region of interest" description="Disordered" evidence="1">
    <location>
        <begin position="118"/>
        <end position="144"/>
    </location>
</feature>
<dbReference type="AlphaFoldDB" id="A0A929G0X1"/>
<proteinExistence type="predicted"/>
<dbReference type="PROSITE" id="PS51257">
    <property type="entry name" value="PROKAR_LIPOPROTEIN"/>
    <property type="match status" value="1"/>
</dbReference>
<dbReference type="RefSeq" id="WP_193929505.1">
    <property type="nucleotide sequence ID" value="NZ_JADEYC010000031.1"/>
</dbReference>
<evidence type="ECO:0000313" key="5">
    <source>
        <dbReference type="Proteomes" id="UP000598360"/>
    </source>
</evidence>
<feature type="domain" description="DUF305" evidence="3">
    <location>
        <begin position="68"/>
        <end position="204"/>
    </location>
</feature>
<feature type="region of interest" description="Disordered" evidence="1">
    <location>
        <begin position="18"/>
        <end position="78"/>
    </location>
</feature>
<name>A0A929G0X1_9PSEU</name>
<protein>
    <submittedName>
        <fullName evidence="4">DUF305 domain-containing protein</fullName>
    </submittedName>
</protein>
<dbReference type="EMBL" id="JADEYC010000031">
    <property type="protein sequence ID" value="MBE9376055.1"/>
    <property type="molecule type" value="Genomic_DNA"/>
</dbReference>
<comment type="caution">
    <text evidence="4">The sequence shown here is derived from an EMBL/GenBank/DDBJ whole genome shotgun (WGS) entry which is preliminary data.</text>
</comment>
<evidence type="ECO:0000256" key="2">
    <source>
        <dbReference type="SAM" id="SignalP"/>
    </source>
</evidence>
<feature type="compositionally biased region" description="Polar residues" evidence="1">
    <location>
        <begin position="45"/>
        <end position="54"/>
    </location>
</feature>
<dbReference type="InterPro" id="IPR005183">
    <property type="entry name" value="DUF305_CopM-like"/>
</dbReference>
<organism evidence="4 5">
    <name type="scientific">Saccharopolyspora montiporae</name>
    <dbReference type="NCBI Taxonomy" id="2781240"/>
    <lineage>
        <taxon>Bacteria</taxon>
        <taxon>Bacillati</taxon>
        <taxon>Actinomycetota</taxon>
        <taxon>Actinomycetes</taxon>
        <taxon>Pseudonocardiales</taxon>
        <taxon>Pseudonocardiaceae</taxon>
        <taxon>Saccharopolyspora</taxon>
    </lineage>
</organism>
<reference evidence="4" key="1">
    <citation type="submission" date="2020-10" db="EMBL/GenBank/DDBJ databases">
        <title>Diversity and distribution of actinomycetes associated with coral in the coast of Hainan.</title>
        <authorList>
            <person name="Li F."/>
        </authorList>
    </citation>
    <scope>NUCLEOTIDE SEQUENCE</scope>
    <source>
        <strain evidence="4">HNM0983</strain>
    </source>
</reference>
<feature type="compositionally biased region" description="Polar residues" evidence="1">
    <location>
        <begin position="118"/>
        <end position="133"/>
    </location>
</feature>
<evidence type="ECO:0000259" key="3">
    <source>
        <dbReference type="Pfam" id="PF03713"/>
    </source>
</evidence>
<dbReference type="Proteomes" id="UP000598360">
    <property type="component" value="Unassembled WGS sequence"/>
</dbReference>
<evidence type="ECO:0000313" key="4">
    <source>
        <dbReference type="EMBL" id="MBE9376055.1"/>
    </source>
</evidence>
<keyword evidence="2" id="KW-0732">Signal</keyword>
<evidence type="ECO:0000256" key="1">
    <source>
        <dbReference type="SAM" id="MobiDB-lite"/>
    </source>
</evidence>
<sequence>MRRSTIIGAVLAGGLALAGCTPSEEPSEQPPAPGTPSPAAAEQPVSHQPSQEGQPAQEGAGAEHSSTDREFAEELLGNREQVLELADAAGRNAGANAVRTLANDLRGAAQPQADQLTGWLSSTAGQESSSDPQDQAPAGDLAGTLDDEQVQQLTALGGAQFDSGFRQAVTELADGAEQLARVQLEEGSSAEMRGLAEQVLAEHEEVLAAINGPA</sequence>